<accession>A0A516H475</accession>
<proteinExistence type="predicted"/>
<evidence type="ECO:0000313" key="3">
    <source>
        <dbReference type="Proteomes" id="UP000317496"/>
    </source>
</evidence>
<keyword evidence="1" id="KW-1133">Transmembrane helix</keyword>
<gene>
    <name evidence="2" type="ORF">FNB15_15240</name>
</gene>
<reference evidence="2 3" key="1">
    <citation type="submission" date="2019-07" db="EMBL/GenBank/DDBJ databases">
        <title>Genome sequencing for Ferrovibrio sp. K5.</title>
        <authorList>
            <person name="Park S.-J."/>
        </authorList>
    </citation>
    <scope>NUCLEOTIDE SEQUENCE [LARGE SCALE GENOMIC DNA]</scope>
    <source>
        <strain evidence="2 3">K5</strain>
    </source>
</reference>
<feature type="transmembrane region" description="Helical" evidence="1">
    <location>
        <begin position="7"/>
        <end position="23"/>
    </location>
</feature>
<feature type="transmembrane region" description="Helical" evidence="1">
    <location>
        <begin position="29"/>
        <end position="45"/>
    </location>
</feature>
<dbReference type="AlphaFoldDB" id="A0A516H475"/>
<organism evidence="2 3">
    <name type="scientific">Ferrovibrio terrae</name>
    <dbReference type="NCBI Taxonomy" id="2594003"/>
    <lineage>
        <taxon>Bacteria</taxon>
        <taxon>Pseudomonadati</taxon>
        <taxon>Pseudomonadota</taxon>
        <taxon>Alphaproteobacteria</taxon>
        <taxon>Rhodospirillales</taxon>
        <taxon>Rhodospirillaceae</taxon>
        <taxon>Ferrovibrio</taxon>
    </lineage>
</organism>
<dbReference type="KEGG" id="fer:FNB15_15240"/>
<dbReference type="RefSeq" id="WP_144069532.1">
    <property type="nucleotide sequence ID" value="NZ_CP041636.1"/>
</dbReference>
<evidence type="ECO:0000256" key="1">
    <source>
        <dbReference type="SAM" id="Phobius"/>
    </source>
</evidence>
<keyword evidence="1" id="KW-0812">Transmembrane</keyword>
<dbReference type="EMBL" id="CP041636">
    <property type="protein sequence ID" value="QDO98551.1"/>
    <property type="molecule type" value="Genomic_DNA"/>
</dbReference>
<name>A0A516H475_9PROT</name>
<keyword evidence="1" id="KW-0472">Membrane</keyword>
<dbReference type="Proteomes" id="UP000317496">
    <property type="component" value="Chromosome"/>
</dbReference>
<evidence type="ECO:0000313" key="2">
    <source>
        <dbReference type="EMBL" id="QDO98551.1"/>
    </source>
</evidence>
<protein>
    <submittedName>
        <fullName evidence="2">Uncharacterized protein</fullName>
    </submittedName>
</protein>
<sequence length="76" mass="8325">MTLKEWVICYVGALGLGGLGWVATGNQWVGFGSIVIFTAVYVLWLKAKKAAAEPVVISTEGLSRQQKRDMKRKGKI</sequence>
<keyword evidence="3" id="KW-1185">Reference proteome</keyword>